<dbReference type="GO" id="GO:0004035">
    <property type="term" value="F:alkaline phosphatase activity"/>
    <property type="evidence" value="ECO:0007669"/>
    <property type="project" value="UniProtKB-EC"/>
</dbReference>
<keyword evidence="4" id="KW-0460">Magnesium</keyword>
<feature type="binding site" evidence="4">
    <location>
        <position position="281"/>
    </location>
    <ligand>
        <name>Zn(2+)</name>
        <dbReference type="ChEBI" id="CHEBI:29105"/>
        <label>2</label>
    </ligand>
</feature>
<dbReference type="AlphaFoldDB" id="A0A146KBX7"/>
<evidence type="ECO:0000256" key="4">
    <source>
        <dbReference type="PIRSR" id="PIRSR601952-2"/>
    </source>
</evidence>
<dbReference type="PANTHER" id="PTHR11596:SF5">
    <property type="entry name" value="ALKALINE PHOSPHATASE"/>
    <property type="match status" value="1"/>
</dbReference>
<dbReference type="SUPFAM" id="SSF53649">
    <property type="entry name" value="Alkaline phosphatase-like"/>
    <property type="match status" value="1"/>
</dbReference>
<reference evidence="7" key="1">
    <citation type="submission" date="2015-07" db="EMBL/GenBank/DDBJ databases">
        <title>Adaptation to a free-living lifestyle via gene acquisitions in the diplomonad Trepomonas sp. PC1.</title>
        <authorList>
            <person name="Xu F."/>
            <person name="Jerlstrom-Hultqvist J."/>
            <person name="Kolisko M."/>
            <person name="Simpson A.G.B."/>
            <person name="Roger A.J."/>
            <person name="Svard S.G."/>
            <person name="Andersson J.O."/>
        </authorList>
    </citation>
    <scope>NUCLEOTIDE SEQUENCE</scope>
    <source>
        <strain evidence="7">PC1</strain>
    </source>
</reference>
<organism evidence="7">
    <name type="scientific">Trepomonas sp. PC1</name>
    <dbReference type="NCBI Taxonomy" id="1076344"/>
    <lineage>
        <taxon>Eukaryota</taxon>
        <taxon>Metamonada</taxon>
        <taxon>Diplomonadida</taxon>
        <taxon>Hexamitidae</taxon>
        <taxon>Hexamitinae</taxon>
        <taxon>Trepomonas</taxon>
    </lineage>
</organism>
<feature type="active site" description="Phosphoserine intermediate" evidence="3">
    <location>
        <position position="62"/>
    </location>
</feature>
<dbReference type="PANTHER" id="PTHR11596">
    <property type="entry name" value="ALKALINE PHOSPHATASE"/>
    <property type="match status" value="1"/>
</dbReference>
<feature type="transmembrane region" description="Helical" evidence="6">
    <location>
        <begin position="395"/>
        <end position="418"/>
    </location>
</feature>
<proteinExistence type="inferred from homology"/>
<dbReference type="PRINTS" id="PR00113">
    <property type="entry name" value="ALKPHPHTASE"/>
</dbReference>
<feature type="binding site" evidence="4">
    <location>
        <position position="241"/>
    </location>
    <ligand>
        <name>Zn(2+)</name>
        <dbReference type="ChEBI" id="CHEBI:29105"/>
        <label>2</label>
    </ligand>
</feature>
<evidence type="ECO:0000256" key="5">
    <source>
        <dbReference type="RuleBase" id="RU003946"/>
    </source>
</evidence>
<gene>
    <name evidence="7" type="ORF">TPC1_13833</name>
</gene>
<feature type="binding site" evidence="4">
    <location>
        <position position="18"/>
    </location>
    <ligand>
        <name>Zn(2+)</name>
        <dbReference type="ChEBI" id="CHEBI:29105"/>
        <label>2</label>
    </ligand>
</feature>
<sequence length="419" mass="46604">YALLNETVKPSVIYLIVDGMGPNHIEYARWIEYGKTGTSYITLMDEVRAVSTQNANEELTDSAAAGTQLATGIRTENGYIGQNKYGKNVMNLFEYLNIAHPDYKTGVIAKVHAAHATPGSFLGHSITRKDDDEIYATMLENTNVSVVITPGHPSFDKYKPEFAKRFNIITPEQIAENKSVLTTTDLPYIATISEAIEMKNYIDTDSADLSLNDMVFAALHKLQAGPFALMIEASKVDLGSHDNNATYLVGEQIEADLLIKDLIKFIDQNPDKNIQLIVCADHETGGMAIVDDFKNLKSEIPKSFEAVEIQNQKRLKRIAEMPGIAFRSDYHSNMFTIAAGYGSYFDGSKMKKVDRSMDLYYLIREIIDQKETPRPFEMNMKQTTLKAQNANQNQYILLSIGIGACVAILGTTIGIVLLK</sequence>
<dbReference type="GO" id="GO:0046872">
    <property type="term" value="F:metal ion binding"/>
    <property type="evidence" value="ECO:0007669"/>
    <property type="project" value="UniProtKB-KW"/>
</dbReference>
<evidence type="ECO:0000256" key="6">
    <source>
        <dbReference type="SAM" id="Phobius"/>
    </source>
</evidence>
<keyword evidence="6" id="KW-0812">Transmembrane</keyword>
<comment type="cofactor">
    <cofactor evidence="4">
        <name>Mg(2+)</name>
        <dbReference type="ChEBI" id="CHEBI:18420"/>
    </cofactor>
    <text evidence="4">Binds 1 Mg(2+) ion.</text>
</comment>
<dbReference type="EC" id="3.1.3.1" evidence="1"/>
<keyword evidence="6" id="KW-0472">Membrane</keyword>
<feature type="binding site" evidence="4">
    <location>
        <position position="18"/>
    </location>
    <ligand>
        <name>Mg(2+)</name>
        <dbReference type="ChEBI" id="CHEBI:18420"/>
    </ligand>
</feature>
<feature type="binding site" evidence="4">
    <location>
        <position position="232"/>
    </location>
    <ligand>
        <name>Mg(2+)</name>
        <dbReference type="ChEBI" id="CHEBI:18420"/>
    </ligand>
</feature>
<evidence type="ECO:0000313" key="7">
    <source>
        <dbReference type="EMBL" id="JAP93758.1"/>
    </source>
</evidence>
<name>A0A146KBX7_9EUKA</name>
<feature type="binding site" evidence="4">
    <location>
        <position position="237"/>
    </location>
    <ligand>
        <name>Zn(2+)</name>
        <dbReference type="ChEBI" id="CHEBI:29105"/>
        <label>2</label>
    </ligand>
</feature>
<protein>
    <recommendedName>
        <fullName evidence="1">alkaline phosphatase</fullName>
        <ecNumber evidence="1">3.1.3.1</ecNumber>
    </recommendedName>
</protein>
<evidence type="ECO:0000256" key="1">
    <source>
        <dbReference type="ARBA" id="ARBA00012647"/>
    </source>
</evidence>
<dbReference type="Pfam" id="PF00245">
    <property type="entry name" value="Alk_phosphatase"/>
    <property type="match status" value="2"/>
</dbReference>
<evidence type="ECO:0000256" key="2">
    <source>
        <dbReference type="ARBA" id="ARBA00022553"/>
    </source>
</evidence>
<feature type="binding site" evidence="4">
    <location>
        <position position="282"/>
    </location>
    <ligand>
        <name>Zn(2+)</name>
        <dbReference type="ChEBI" id="CHEBI:29105"/>
        <label>2</label>
    </ligand>
</feature>
<keyword evidence="6" id="KW-1133">Transmembrane helix</keyword>
<comment type="cofactor">
    <cofactor evidence="4">
        <name>Zn(2+)</name>
        <dbReference type="ChEBI" id="CHEBI:29105"/>
    </cofactor>
    <text evidence="4">Binds 2 Zn(2+) ions.</text>
</comment>
<evidence type="ECO:0000256" key="3">
    <source>
        <dbReference type="PIRSR" id="PIRSR601952-1"/>
    </source>
</evidence>
<keyword evidence="4" id="KW-0862">Zinc</keyword>
<keyword evidence="2" id="KW-0597">Phosphoprotein</keyword>
<feature type="non-terminal residue" evidence="7">
    <location>
        <position position="1"/>
    </location>
</feature>
<dbReference type="InterPro" id="IPR001952">
    <property type="entry name" value="Alkaline_phosphatase"/>
</dbReference>
<dbReference type="EMBL" id="GDID01002848">
    <property type="protein sequence ID" value="JAP93758.1"/>
    <property type="molecule type" value="Transcribed_RNA"/>
</dbReference>
<dbReference type="SMART" id="SM00098">
    <property type="entry name" value="alkPPc"/>
    <property type="match status" value="1"/>
</dbReference>
<feature type="binding site" evidence="4">
    <location>
        <position position="115"/>
    </location>
    <ligand>
        <name>Mg(2+)</name>
        <dbReference type="ChEBI" id="CHEBI:18420"/>
    </ligand>
</feature>
<dbReference type="CDD" id="cd16012">
    <property type="entry name" value="ALP"/>
    <property type="match status" value="1"/>
</dbReference>
<keyword evidence="4" id="KW-0479">Metal-binding</keyword>
<accession>A0A146KBX7</accession>
<comment type="similarity">
    <text evidence="5">Belongs to the alkaline phosphatase family.</text>
</comment>
<feature type="binding site" evidence="4">
    <location>
        <position position="117"/>
    </location>
    <ligand>
        <name>Mg(2+)</name>
        <dbReference type="ChEBI" id="CHEBI:18420"/>
    </ligand>
</feature>
<dbReference type="InterPro" id="IPR017850">
    <property type="entry name" value="Alkaline_phosphatase_core_sf"/>
</dbReference>
<dbReference type="Gene3D" id="3.40.720.10">
    <property type="entry name" value="Alkaline Phosphatase, subunit A"/>
    <property type="match status" value="1"/>
</dbReference>